<dbReference type="Proteomes" id="UP000182284">
    <property type="component" value="Unassembled WGS sequence"/>
</dbReference>
<gene>
    <name evidence="2" type="ORF">SAMN04488117_101464</name>
</gene>
<protein>
    <submittedName>
        <fullName evidence="2">Rhodanese-related sulfurtransferase</fullName>
    </submittedName>
</protein>
<dbReference type="AlphaFoldDB" id="A0A1G7G9X8"/>
<accession>A0A1G7G9X8</accession>
<dbReference type="InterPro" id="IPR036873">
    <property type="entry name" value="Rhodanese-like_dom_sf"/>
</dbReference>
<evidence type="ECO:0000313" key="3">
    <source>
        <dbReference type="Proteomes" id="UP000182284"/>
    </source>
</evidence>
<evidence type="ECO:0000259" key="1">
    <source>
        <dbReference type="PROSITE" id="PS50206"/>
    </source>
</evidence>
<dbReference type="Gene3D" id="3.40.250.10">
    <property type="entry name" value="Rhodanese-like domain"/>
    <property type="match status" value="1"/>
</dbReference>
<sequence>MFGLFGGGPKISVDAVKAGLKQGTMILVDVRDKQELHMTGTAKGAIHVPLTVIAAKCDPRSPDCLPAFKDTKLTKVLYCASGARSSNAASLLKRLGHEDVQNLGGLHNWVAGGGEVVNV</sequence>
<name>A0A1G7G9X8_9RHOB</name>
<dbReference type="PROSITE" id="PS50206">
    <property type="entry name" value="RHODANESE_3"/>
    <property type="match status" value="1"/>
</dbReference>
<proteinExistence type="predicted"/>
<reference evidence="2 3" key="1">
    <citation type="submission" date="2016-10" db="EMBL/GenBank/DDBJ databases">
        <authorList>
            <person name="de Groot N.N."/>
        </authorList>
    </citation>
    <scope>NUCLEOTIDE SEQUENCE [LARGE SCALE GENOMIC DNA]</scope>
    <source>
        <strain evidence="2 3">DSM 27375</strain>
    </source>
</reference>
<evidence type="ECO:0000313" key="2">
    <source>
        <dbReference type="EMBL" id="SDE84930.1"/>
    </source>
</evidence>
<dbReference type="SUPFAM" id="SSF52821">
    <property type="entry name" value="Rhodanese/Cell cycle control phosphatase"/>
    <property type="match status" value="1"/>
</dbReference>
<keyword evidence="2" id="KW-0808">Transferase</keyword>
<dbReference type="PANTHER" id="PTHR43031:SF16">
    <property type="entry name" value="OXIDOREDUCTASE"/>
    <property type="match status" value="1"/>
</dbReference>
<dbReference type="InterPro" id="IPR001763">
    <property type="entry name" value="Rhodanese-like_dom"/>
</dbReference>
<dbReference type="RefSeq" id="WP_074640614.1">
    <property type="nucleotide sequence ID" value="NZ_FNBL01000001.1"/>
</dbReference>
<dbReference type="GO" id="GO:0016740">
    <property type="term" value="F:transferase activity"/>
    <property type="evidence" value="ECO:0007669"/>
    <property type="project" value="UniProtKB-KW"/>
</dbReference>
<dbReference type="PANTHER" id="PTHR43031">
    <property type="entry name" value="FAD-DEPENDENT OXIDOREDUCTASE"/>
    <property type="match status" value="1"/>
</dbReference>
<dbReference type="EMBL" id="FNBL01000001">
    <property type="protein sequence ID" value="SDE84930.1"/>
    <property type="molecule type" value="Genomic_DNA"/>
</dbReference>
<feature type="domain" description="Rhodanese" evidence="1">
    <location>
        <begin position="21"/>
        <end position="118"/>
    </location>
</feature>
<dbReference type="SMART" id="SM00450">
    <property type="entry name" value="RHOD"/>
    <property type="match status" value="1"/>
</dbReference>
<organism evidence="2 3">
    <name type="scientific">Celeribacter baekdonensis</name>
    <dbReference type="NCBI Taxonomy" id="875171"/>
    <lineage>
        <taxon>Bacteria</taxon>
        <taxon>Pseudomonadati</taxon>
        <taxon>Pseudomonadota</taxon>
        <taxon>Alphaproteobacteria</taxon>
        <taxon>Rhodobacterales</taxon>
        <taxon>Roseobacteraceae</taxon>
        <taxon>Celeribacter</taxon>
    </lineage>
</organism>
<dbReference type="Pfam" id="PF00581">
    <property type="entry name" value="Rhodanese"/>
    <property type="match status" value="1"/>
</dbReference>
<dbReference type="OrthoDB" id="9807812at2"/>
<dbReference type="InterPro" id="IPR050229">
    <property type="entry name" value="GlpE_sulfurtransferase"/>
</dbReference>